<proteinExistence type="predicted"/>
<dbReference type="AlphaFoldDB" id="A0A1H7T6Y2"/>
<dbReference type="Proteomes" id="UP000199214">
    <property type="component" value="Unassembled WGS sequence"/>
</dbReference>
<gene>
    <name evidence="1" type="ORF">SAMN05216382_2685</name>
</gene>
<organism evidence="1 2">
    <name type="scientific">Sphingomonas palmae</name>
    <dbReference type="NCBI Taxonomy" id="1855283"/>
    <lineage>
        <taxon>Bacteria</taxon>
        <taxon>Pseudomonadati</taxon>
        <taxon>Pseudomonadota</taxon>
        <taxon>Alphaproteobacteria</taxon>
        <taxon>Sphingomonadales</taxon>
        <taxon>Sphingomonadaceae</taxon>
        <taxon>Sphingomonas</taxon>
    </lineage>
</organism>
<keyword evidence="2" id="KW-1185">Reference proteome</keyword>
<dbReference type="EMBL" id="FNZZ01000005">
    <property type="protein sequence ID" value="SEL80488.1"/>
    <property type="molecule type" value="Genomic_DNA"/>
</dbReference>
<protein>
    <submittedName>
        <fullName evidence="1">Uncharacterized protein</fullName>
    </submittedName>
</protein>
<dbReference type="RefSeq" id="WP_093007138.1">
    <property type="nucleotide sequence ID" value="NZ_FNZZ01000005.1"/>
</dbReference>
<dbReference type="STRING" id="1855283.SAMN05216382_2685"/>
<evidence type="ECO:0000313" key="1">
    <source>
        <dbReference type="EMBL" id="SEL80488.1"/>
    </source>
</evidence>
<sequence>MDSKRANGNFSNREIISMIRNRLDEAGHADVTVSRLWIDEDTVGYPFLLHVPVGAELTVPLRPREDIAYANDAEAIGRHAGHFAAALINLKRAEKMLGKYARDVRRAAVSEIAAARAEGLDILLERVGFKPTYAYHLTHSSWKEAALHILGEVTVRHTSFYLRPETSVLWVEEPADVARELEDLKEEQRGRQDEVVELEARGFDLEVDAITLDLLNAHGLDAAAVLREVWKEQCVNLRVEDRGRETHLSLVSFSGKVTASFELENAYWNGEHLWFTGDEQAKDYKHLVGQPLGESVRHPVFASRRVVDVVHRHADHIVLDLSEKVLFDADTGRLFREEVLAA</sequence>
<reference evidence="2" key="1">
    <citation type="submission" date="2016-10" db="EMBL/GenBank/DDBJ databases">
        <authorList>
            <person name="Varghese N."/>
            <person name="Submissions S."/>
        </authorList>
    </citation>
    <scope>NUCLEOTIDE SEQUENCE [LARGE SCALE GENOMIC DNA]</scope>
    <source>
        <strain evidence="2">JS21-1</strain>
    </source>
</reference>
<accession>A0A1H7T6Y2</accession>
<dbReference type="OrthoDB" id="9823194at2"/>
<evidence type="ECO:0000313" key="2">
    <source>
        <dbReference type="Proteomes" id="UP000199214"/>
    </source>
</evidence>
<name>A0A1H7T6Y2_9SPHN</name>